<dbReference type="EMBL" id="PDJD01000001">
    <property type="protein sequence ID" value="PFG19062.1"/>
    <property type="molecule type" value="Genomic_DNA"/>
</dbReference>
<gene>
    <name evidence="3" type="ORF">ATL40_0616</name>
</gene>
<reference evidence="3 4" key="1">
    <citation type="submission" date="2017-10" db="EMBL/GenBank/DDBJ databases">
        <title>Sequencing the genomes of 1000 actinobacteria strains.</title>
        <authorList>
            <person name="Klenk H.-P."/>
        </authorList>
    </citation>
    <scope>NUCLEOTIDE SEQUENCE [LARGE SCALE GENOMIC DNA]</scope>
    <source>
        <strain evidence="3 4">DSM 21801</strain>
    </source>
</reference>
<evidence type="ECO:0000313" key="3">
    <source>
        <dbReference type="EMBL" id="PFG19062.1"/>
    </source>
</evidence>
<evidence type="ECO:0000313" key="4">
    <source>
        <dbReference type="Proteomes" id="UP000224915"/>
    </source>
</evidence>
<dbReference type="Proteomes" id="UP000224915">
    <property type="component" value="Unassembled WGS sequence"/>
</dbReference>
<feature type="chain" id="PRO_5013241983" evidence="2">
    <location>
        <begin position="27"/>
        <end position="363"/>
    </location>
</feature>
<name>A0A2A9CZE2_9MICO</name>
<accession>A0A2A9CZE2</accession>
<keyword evidence="2" id="KW-0732">Signal</keyword>
<proteinExistence type="predicted"/>
<feature type="signal peptide" evidence="2">
    <location>
        <begin position="1"/>
        <end position="26"/>
    </location>
</feature>
<feature type="compositionally biased region" description="Low complexity" evidence="1">
    <location>
        <begin position="49"/>
        <end position="70"/>
    </location>
</feature>
<comment type="caution">
    <text evidence="3">The sequence shown here is derived from an EMBL/GenBank/DDBJ whole genome shotgun (WGS) entry which is preliminary data.</text>
</comment>
<evidence type="ECO:0000256" key="2">
    <source>
        <dbReference type="SAM" id="SignalP"/>
    </source>
</evidence>
<organism evidence="3 4">
    <name type="scientific">Serinibacter salmoneus</name>
    <dbReference type="NCBI Taxonomy" id="556530"/>
    <lineage>
        <taxon>Bacteria</taxon>
        <taxon>Bacillati</taxon>
        <taxon>Actinomycetota</taxon>
        <taxon>Actinomycetes</taxon>
        <taxon>Micrococcales</taxon>
        <taxon>Beutenbergiaceae</taxon>
        <taxon>Serinibacter</taxon>
    </lineage>
</organism>
<keyword evidence="4" id="KW-1185">Reference proteome</keyword>
<protein>
    <submittedName>
        <fullName evidence="3">Uncharacterized protein</fullName>
    </submittedName>
</protein>
<evidence type="ECO:0000256" key="1">
    <source>
        <dbReference type="SAM" id="MobiDB-lite"/>
    </source>
</evidence>
<feature type="region of interest" description="Disordered" evidence="1">
    <location>
        <begin position="26"/>
        <end position="70"/>
    </location>
</feature>
<sequence>MTSMTTTRPAAVFAAVALSAVLASCATETDTSPGGAEAEATASPDVSTAESLNSEPEAEAPSSSAAGEGLTRADSPLAHELTEAGLASVLEVQTREVEYALRVRQEELLAECMAERGFEYVPEFTAQEAAEQVELPERGTREFAEQIGYDITFLPPESGEIDRNPGSGDGWYEAMNGAALDGEDSFDLTAEESILRSFDHGCSGSVSRTIYAEFPGYGAYSIQLYSRFNDFFRGFTQVLMDAAEDARNAEIEADWAACMAQGGYEFANPGEARASLYALEEDLLAEYHEEFDGEAPSEEEVAEANALEIETAVADYECREQVDYDSRMLAIEFEYEAAHIQENREVLEEYIAAGLAFEEQLRP</sequence>
<dbReference type="AlphaFoldDB" id="A0A2A9CZE2"/>